<keyword evidence="1" id="KW-0472">Membrane</keyword>
<dbReference type="EMBL" id="CP151919">
    <property type="protein sequence ID" value="XAD55182.1"/>
    <property type="molecule type" value="Genomic_DNA"/>
</dbReference>
<sequence length="153" mass="17373">MPKANNQRGAAGLPRIIHRPDLQSRRQRSVFALLAGIGWLLWLYLLLPLATIGGWIFGVGRFESYVIDSQDHSWASLTLYAVITVLAGATLLVWAFYNYRRFRHVDRRQPALPLTPERLALSFGMNSDQVAALQRHRRVTLTHDAQGNIIEAR</sequence>
<accession>A0ABZ3CVJ3</accession>
<feature type="transmembrane region" description="Helical" evidence="1">
    <location>
        <begin position="77"/>
        <end position="99"/>
    </location>
</feature>
<evidence type="ECO:0000313" key="3">
    <source>
        <dbReference type="Proteomes" id="UP001453229"/>
    </source>
</evidence>
<keyword evidence="1" id="KW-0812">Transmembrane</keyword>
<protein>
    <submittedName>
        <fullName evidence="2">Poly-beta-1,6-N-acetyl-D-glucosamine biosynthesis protein PgaD</fullName>
    </submittedName>
</protein>
<gene>
    <name evidence="2" type="primary">pgaD</name>
    <name evidence="2" type="ORF">AAGT95_04200</name>
</gene>
<dbReference type="Proteomes" id="UP001453229">
    <property type="component" value="Chromosome"/>
</dbReference>
<organism evidence="2 3">
    <name type="scientific">Salinicola lusitanus</name>
    <dbReference type="NCBI Taxonomy" id="1949085"/>
    <lineage>
        <taxon>Bacteria</taxon>
        <taxon>Pseudomonadati</taxon>
        <taxon>Pseudomonadota</taxon>
        <taxon>Gammaproteobacteria</taxon>
        <taxon>Oceanospirillales</taxon>
        <taxon>Halomonadaceae</taxon>
        <taxon>Salinicola</taxon>
    </lineage>
</organism>
<dbReference type="NCBIfam" id="TIGR03940">
    <property type="entry name" value="PGA_PgaD"/>
    <property type="match status" value="1"/>
</dbReference>
<keyword evidence="1" id="KW-1133">Transmembrane helix</keyword>
<dbReference type="RefSeq" id="WP_110603340.1">
    <property type="nucleotide sequence ID" value="NZ_CP151919.1"/>
</dbReference>
<evidence type="ECO:0000313" key="2">
    <source>
        <dbReference type="EMBL" id="XAD55182.1"/>
    </source>
</evidence>
<proteinExistence type="predicted"/>
<name>A0ABZ3CVJ3_9GAMM</name>
<feature type="transmembrane region" description="Helical" evidence="1">
    <location>
        <begin position="30"/>
        <end position="57"/>
    </location>
</feature>
<dbReference type="InterPro" id="IPR023829">
    <property type="entry name" value="PGA_PgaD"/>
</dbReference>
<evidence type="ECO:0000256" key="1">
    <source>
        <dbReference type="SAM" id="Phobius"/>
    </source>
</evidence>
<reference evidence="2 3" key="1">
    <citation type="submission" date="2024-04" db="EMBL/GenBank/DDBJ databases">
        <title>Salinicola lusitanus LLJ914,a marine bacterium isolated from the Okinawa Trough.</title>
        <authorList>
            <person name="Li J."/>
        </authorList>
    </citation>
    <scope>NUCLEOTIDE SEQUENCE [LARGE SCALE GENOMIC DNA]</scope>
    <source>
        <strain evidence="2 3">LLJ914</strain>
    </source>
</reference>
<keyword evidence="3" id="KW-1185">Reference proteome</keyword>
<dbReference type="Pfam" id="PF13994">
    <property type="entry name" value="PgaD"/>
    <property type="match status" value="1"/>
</dbReference>